<dbReference type="Proteomes" id="UP000830395">
    <property type="component" value="Chromosome 21"/>
</dbReference>
<name>A0ACC5ZA35_9TELE</name>
<organism evidence="1 2">
    <name type="scientific">Pangasius djambal</name>
    <dbReference type="NCBI Taxonomy" id="1691987"/>
    <lineage>
        <taxon>Eukaryota</taxon>
        <taxon>Metazoa</taxon>
        <taxon>Chordata</taxon>
        <taxon>Craniata</taxon>
        <taxon>Vertebrata</taxon>
        <taxon>Euteleostomi</taxon>
        <taxon>Actinopterygii</taxon>
        <taxon>Neopterygii</taxon>
        <taxon>Teleostei</taxon>
        <taxon>Ostariophysi</taxon>
        <taxon>Siluriformes</taxon>
        <taxon>Pangasiidae</taxon>
        <taxon>Pangasius</taxon>
    </lineage>
</organism>
<evidence type="ECO:0000313" key="1">
    <source>
        <dbReference type="EMBL" id="MCJ8744707.1"/>
    </source>
</evidence>
<sequence length="387" mass="42769">MNALPCVQLFKRRNVCAPSCDESMLECPIQDPDISSTVPMSSDAVITPDMVQMIFSEDGDQQLLATQKFRKLLSKEPNPPIDEVITTPGVVSRFVEFLKRSDNCTLQFEAAWALTNIASGTFLHTKVVIETGAVPIFIELLNSEYEDVQEQAVWALGNIAGDNAECRDFVLNCGILPSLQQLLAKSNRLTTTRNAVWALSNLCRGKNPPPDFSKLFKRRNVCAPSCDESMLECPIQDPDISSTVPMSSDAVITPDMVQMIFSEDGDQQLLATQKFRKLLSKEPNPPIDEVITTPGVVSRFVEFLKRSDNCTLQFEAAWALTNIASGTFLHTKVVIETGAVPIFIELLNSEYEDVQEQAVWALGNIAGDNAECRDFVLNCGILPSLQQ</sequence>
<keyword evidence="2" id="KW-1185">Reference proteome</keyword>
<protein>
    <submittedName>
        <fullName evidence="1">Uncharacterized protein</fullName>
    </submittedName>
</protein>
<dbReference type="EMBL" id="CM040995">
    <property type="protein sequence ID" value="MCJ8744707.1"/>
    <property type="molecule type" value="Genomic_DNA"/>
</dbReference>
<gene>
    <name evidence="1" type="ORF">PDJAM_G00121690</name>
</gene>
<comment type="caution">
    <text evidence="1">The sequence shown here is derived from an EMBL/GenBank/DDBJ whole genome shotgun (WGS) entry which is preliminary data.</text>
</comment>
<accession>A0ACC5ZA35</accession>
<reference evidence="1" key="1">
    <citation type="submission" date="2020-02" db="EMBL/GenBank/DDBJ databases">
        <title>Genome sequencing of the panga catfish, Pangasius djambal.</title>
        <authorList>
            <person name="Wen M."/>
            <person name="Zahm M."/>
            <person name="Roques C."/>
            <person name="Cabau C."/>
            <person name="Klopp C."/>
            <person name="Donnadieu C."/>
            <person name="Jouanno E."/>
            <person name="Avarre J.-C."/>
            <person name="Campet M."/>
            <person name="Ha T."/>
            <person name="Dugue R."/>
            <person name="Lampietro C."/>
            <person name="Louis A."/>
            <person name="Herpin A."/>
            <person name="Echchiki A."/>
            <person name="Berthelot C."/>
            <person name="Parey E."/>
            <person name="Roest-Crollius H."/>
            <person name="Braasch I."/>
            <person name="Postlethwait J.H."/>
            <person name="Bobe J."/>
            <person name="Montfort J."/>
            <person name="Bouchez O."/>
            <person name="Begum T."/>
            <person name="Schartl M."/>
            <person name="Gustiano R."/>
            <person name="Guiguen Y."/>
        </authorList>
    </citation>
    <scope>NUCLEOTIDE SEQUENCE</scope>
    <source>
        <strain evidence="1">Pdj_M5554</strain>
    </source>
</reference>
<proteinExistence type="predicted"/>
<evidence type="ECO:0000313" key="2">
    <source>
        <dbReference type="Proteomes" id="UP000830395"/>
    </source>
</evidence>